<dbReference type="Pfam" id="PF01636">
    <property type="entry name" value="APH"/>
    <property type="match status" value="1"/>
</dbReference>
<evidence type="ECO:0000313" key="3">
    <source>
        <dbReference type="Proteomes" id="UP000598146"/>
    </source>
</evidence>
<sequence length="308" mass="32734">MVTASGARIRWADLPAPVRHRVEGIIGGGPVTEARSQPGGFSPGTADRVRTASGQAAFVKAVTPALNRDSAEMARRELRITAALPAHAPVPRLMGGFDDGDWVVLILEDVAGAHPRTPWIAPEIDAAVTALRDLAAALTPAPLPGLPRATDHLAPDFGGWETLAAGPPTDLDPWALRHLDILRDAARRGVAAISAGDTLVHCDIRADNMLVREDGRIIVVDWPWGCLGPAWLDTVLLALNVIVHGGDPSRALDGVDHDAAVDVIAGVAGYFQRQSRRPPPPGLPTVRAFQRFQGDALLPWLREALTGR</sequence>
<dbReference type="SUPFAM" id="SSF56112">
    <property type="entry name" value="Protein kinase-like (PK-like)"/>
    <property type="match status" value="1"/>
</dbReference>
<keyword evidence="3" id="KW-1185">Reference proteome</keyword>
<name>A0A931CMK6_9ACTN</name>
<comment type="caution">
    <text evidence="2">The sequence shown here is derived from an EMBL/GenBank/DDBJ whole genome shotgun (WGS) entry which is preliminary data.</text>
</comment>
<accession>A0A931CMK6</accession>
<protein>
    <submittedName>
        <fullName evidence="2">Aminoglycoside phosphotransferase family protein</fullName>
    </submittedName>
</protein>
<feature type="domain" description="Aminoglycoside phosphotransferase" evidence="1">
    <location>
        <begin position="49"/>
        <end position="255"/>
    </location>
</feature>
<dbReference type="Proteomes" id="UP000598146">
    <property type="component" value="Unassembled WGS sequence"/>
</dbReference>
<evidence type="ECO:0000313" key="2">
    <source>
        <dbReference type="EMBL" id="MBG0567685.1"/>
    </source>
</evidence>
<dbReference type="EMBL" id="JADQTO010000029">
    <property type="protein sequence ID" value="MBG0567685.1"/>
    <property type="molecule type" value="Genomic_DNA"/>
</dbReference>
<gene>
    <name evidence="2" type="ORF">I4J89_40200</name>
</gene>
<dbReference type="InterPro" id="IPR011009">
    <property type="entry name" value="Kinase-like_dom_sf"/>
</dbReference>
<dbReference type="InterPro" id="IPR002575">
    <property type="entry name" value="Aminoglycoside_PTrfase"/>
</dbReference>
<organism evidence="2 3">
    <name type="scientific">Actinoplanes aureus</name>
    <dbReference type="NCBI Taxonomy" id="2792083"/>
    <lineage>
        <taxon>Bacteria</taxon>
        <taxon>Bacillati</taxon>
        <taxon>Actinomycetota</taxon>
        <taxon>Actinomycetes</taxon>
        <taxon>Micromonosporales</taxon>
        <taxon>Micromonosporaceae</taxon>
        <taxon>Actinoplanes</taxon>
    </lineage>
</organism>
<evidence type="ECO:0000259" key="1">
    <source>
        <dbReference type="Pfam" id="PF01636"/>
    </source>
</evidence>
<dbReference type="RefSeq" id="WP_196419458.1">
    <property type="nucleotide sequence ID" value="NZ_JADQTO010000029.1"/>
</dbReference>
<proteinExistence type="predicted"/>
<reference evidence="2" key="1">
    <citation type="submission" date="2020-11" db="EMBL/GenBank/DDBJ databases">
        <title>Isolation and identification of active actinomycetes.</title>
        <authorList>
            <person name="Sun X."/>
        </authorList>
    </citation>
    <scope>NUCLEOTIDE SEQUENCE</scope>
    <source>
        <strain evidence="2">NEAU-A11</strain>
    </source>
</reference>
<dbReference type="Gene3D" id="3.90.1200.10">
    <property type="match status" value="1"/>
</dbReference>
<dbReference type="AlphaFoldDB" id="A0A931CMK6"/>